<dbReference type="PRINTS" id="PR00205">
    <property type="entry name" value="CADHERIN"/>
</dbReference>
<evidence type="ECO:0000256" key="3">
    <source>
        <dbReference type="ARBA" id="ARBA00022737"/>
    </source>
</evidence>
<dbReference type="InterPro" id="IPR002126">
    <property type="entry name" value="Cadherin-like_dom"/>
</dbReference>
<dbReference type="FunFam" id="2.60.40.60:FF:000035">
    <property type="entry name" value="Protocadherin Fat 3"/>
    <property type="match status" value="1"/>
</dbReference>
<evidence type="ECO:0000256" key="6">
    <source>
        <dbReference type="ARBA" id="ARBA00022989"/>
    </source>
</evidence>
<evidence type="ECO:0000256" key="7">
    <source>
        <dbReference type="ARBA" id="ARBA00023136"/>
    </source>
</evidence>
<keyword evidence="2" id="KW-0812">Transmembrane</keyword>
<keyword evidence="3" id="KW-0677">Repeat</keyword>
<reference evidence="12" key="1">
    <citation type="submission" date="2022-11" db="UniProtKB">
        <authorList>
            <consortium name="WormBaseParasite"/>
        </authorList>
    </citation>
    <scope>IDENTIFICATION</scope>
</reference>
<evidence type="ECO:0000256" key="9">
    <source>
        <dbReference type="PROSITE-ProRule" id="PRU00043"/>
    </source>
</evidence>
<feature type="domain" description="Cadherin" evidence="10">
    <location>
        <begin position="112"/>
        <end position="214"/>
    </location>
</feature>
<keyword evidence="5" id="KW-0130">Cell adhesion</keyword>
<proteinExistence type="predicted"/>
<feature type="domain" description="Cadherin" evidence="10">
    <location>
        <begin position="312"/>
        <end position="417"/>
    </location>
</feature>
<evidence type="ECO:0000256" key="4">
    <source>
        <dbReference type="ARBA" id="ARBA00022837"/>
    </source>
</evidence>
<dbReference type="CDD" id="cd11304">
    <property type="entry name" value="Cadherin_repeat"/>
    <property type="match status" value="3"/>
</dbReference>
<evidence type="ECO:0000313" key="12">
    <source>
        <dbReference type="WBParaSite" id="PgR022X_g022_t07"/>
    </source>
</evidence>
<protein>
    <submittedName>
        <fullName evidence="12">Cadherin domain-containing protein</fullName>
    </submittedName>
</protein>
<dbReference type="PANTHER" id="PTHR24026:SF125">
    <property type="entry name" value="FAT-LIKE CADHERIN-RELATED TUMOR SUPPRESSOR HOMOLOG"/>
    <property type="match status" value="1"/>
</dbReference>
<evidence type="ECO:0000256" key="1">
    <source>
        <dbReference type="ARBA" id="ARBA00004370"/>
    </source>
</evidence>
<dbReference type="Gene3D" id="2.60.40.60">
    <property type="entry name" value="Cadherins"/>
    <property type="match status" value="4"/>
</dbReference>
<evidence type="ECO:0000256" key="2">
    <source>
        <dbReference type="ARBA" id="ARBA00022692"/>
    </source>
</evidence>
<keyword evidence="8" id="KW-0325">Glycoprotein</keyword>
<dbReference type="PROSITE" id="PS00232">
    <property type="entry name" value="CADHERIN_1"/>
    <property type="match status" value="1"/>
</dbReference>
<dbReference type="GO" id="GO:0007163">
    <property type="term" value="P:establishment or maintenance of cell polarity"/>
    <property type="evidence" value="ECO:0007669"/>
    <property type="project" value="UniProtKB-ARBA"/>
</dbReference>
<dbReference type="Pfam" id="PF00028">
    <property type="entry name" value="Cadherin"/>
    <property type="match status" value="3"/>
</dbReference>
<dbReference type="GO" id="GO:0005886">
    <property type="term" value="C:plasma membrane"/>
    <property type="evidence" value="ECO:0007669"/>
    <property type="project" value="InterPro"/>
</dbReference>
<keyword evidence="7" id="KW-0472">Membrane</keyword>
<dbReference type="FunFam" id="2.60.40.60:FF:000116">
    <property type="entry name" value="Dachsous cadherin-related 2"/>
    <property type="match status" value="1"/>
</dbReference>
<evidence type="ECO:0000256" key="8">
    <source>
        <dbReference type="ARBA" id="ARBA00023180"/>
    </source>
</evidence>
<dbReference type="GO" id="GO:0007411">
    <property type="term" value="P:axon guidance"/>
    <property type="evidence" value="ECO:0007669"/>
    <property type="project" value="UniProtKB-ARBA"/>
</dbReference>
<evidence type="ECO:0000313" key="11">
    <source>
        <dbReference type="Proteomes" id="UP000887569"/>
    </source>
</evidence>
<dbReference type="InterPro" id="IPR020894">
    <property type="entry name" value="Cadherin_CS"/>
</dbReference>
<evidence type="ECO:0000259" key="10">
    <source>
        <dbReference type="PROSITE" id="PS50268"/>
    </source>
</evidence>
<dbReference type="InterPro" id="IPR015919">
    <property type="entry name" value="Cadherin-like_sf"/>
</dbReference>
<dbReference type="FunFam" id="2.60.40.60:FF:000020">
    <property type="entry name" value="Dachsous cadherin-related 1b"/>
    <property type="match status" value="1"/>
</dbReference>
<name>A0A915B0B0_PARUN</name>
<dbReference type="SMART" id="SM00112">
    <property type="entry name" value="CA"/>
    <property type="match status" value="3"/>
</dbReference>
<dbReference type="PANTHER" id="PTHR24026">
    <property type="entry name" value="FAT ATYPICAL CADHERIN-RELATED"/>
    <property type="match status" value="1"/>
</dbReference>
<organism evidence="11 12">
    <name type="scientific">Parascaris univalens</name>
    <name type="common">Nematode worm</name>
    <dbReference type="NCBI Taxonomy" id="6257"/>
    <lineage>
        <taxon>Eukaryota</taxon>
        <taxon>Metazoa</taxon>
        <taxon>Ecdysozoa</taxon>
        <taxon>Nematoda</taxon>
        <taxon>Chromadorea</taxon>
        <taxon>Rhabditida</taxon>
        <taxon>Spirurina</taxon>
        <taxon>Ascaridomorpha</taxon>
        <taxon>Ascaridoidea</taxon>
        <taxon>Ascarididae</taxon>
        <taxon>Parascaris</taxon>
    </lineage>
</organism>
<sequence length="424" mass="46429">VRIRDENDNSPKFSHLFRAEIEENSAIGTFVTQISSTDIDIYSVVTYELEDDGFGIFRIDPYSGNVTLISYIDRETQSEYALNVRAMDGVWQVRTSLTITILDQNDNAPIFSRDHFKFFVVNNAIVGSIVGKIEARDADSGENGVVFYSLRCAQDRFTVDPSSGLISLSIPLGNYTNEVFICEAEAIDGGMPALSAVATVEITAVGDKIVVPRFANRRPYFALLAGSPNGTVIGQLKTEPSTSCMRVLTDDDRFVIDENGTLSTRSNFPTSEIGRSITLRLAASFEQFYASSDEINATIEVTGANLHPPKFAQKKVTLSVPENSEMLTIVGIVSAFDDDPGINGRVTYAVDGNDFGQFPFEVNVTTGVVFVVGPVDYERKEIYKFFIAASDCGVPPQKATAQVLISVVDQDDNVPQFEDDSITL</sequence>
<keyword evidence="6" id="KW-1133">Transmembrane helix</keyword>
<comment type="subcellular location">
    <subcellularLocation>
        <location evidence="1">Membrane</location>
    </subcellularLocation>
</comment>
<dbReference type="GO" id="GO:0005509">
    <property type="term" value="F:calcium ion binding"/>
    <property type="evidence" value="ECO:0007669"/>
    <property type="project" value="UniProtKB-UniRule"/>
</dbReference>
<accession>A0A915B0B0</accession>
<keyword evidence="11" id="KW-1185">Reference proteome</keyword>
<dbReference type="AlphaFoldDB" id="A0A915B0B0"/>
<keyword evidence="4 9" id="KW-0106">Calcium</keyword>
<dbReference type="SUPFAM" id="SSF49313">
    <property type="entry name" value="Cadherin-like"/>
    <property type="match status" value="3"/>
</dbReference>
<dbReference type="PROSITE" id="PS50268">
    <property type="entry name" value="CADHERIN_2"/>
    <property type="match status" value="3"/>
</dbReference>
<dbReference type="GO" id="GO:0007156">
    <property type="term" value="P:homophilic cell adhesion via plasma membrane adhesion molecules"/>
    <property type="evidence" value="ECO:0007669"/>
    <property type="project" value="InterPro"/>
</dbReference>
<dbReference type="Proteomes" id="UP000887569">
    <property type="component" value="Unplaced"/>
</dbReference>
<evidence type="ECO:0000256" key="5">
    <source>
        <dbReference type="ARBA" id="ARBA00022889"/>
    </source>
</evidence>
<feature type="domain" description="Cadherin" evidence="10">
    <location>
        <begin position="13"/>
        <end position="111"/>
    </location>
</feature>
<dbReference type="WBParaSite" id="PgR022X_g022_t07">
    <property type="protein sequence ID" value="PgR022X_g022_t07"/>
    <property type="gene ID" value="PgR022X_g022"/>
</dbReference>